<evidence type="ECO:0000256" key="1">
    <source>
        <dbReference type="ARBA" id="ARBA00022763"/>
    </source>
</evidence>
<proteinExistence type="predicted"/>
<dbReference type="InterPro" id="IPR036388">
    <property type="entry name" value="WH-like_DNA-bd_sf"/>
</dbReference>
<evidence type="ECO:0000256" key="2">
    <source>
        <dbReference type="ARBA" id="ARBA00030795"/>
    </source>
</evidence>
<dbReference type="EMBL" id="JAHUZD010000019">
    <property type="protein sequence ID" value="KAI3406954.2"/>
    <property type="molecule type" value="Genomic_DNA"/>
</dbReference>
<keyword evidence="7" id="KW-1185">Reference proteome</keyword>
<evidence type="ECO:0000259" key="5">
    <source>
        <dbReference type="Pfam" id="PF01035"/>
    </source>
</evidence>
<gene>
    <name evidence="6" type="ORF">KGF56_000247</name>
</gene>
<evidence type="ECO:0000313" key="7">
    <source>
        <dbReference type="Proteomes" id="UP001202479"/>
    </source>
</evidence>
<dbReference type="GO" id="GO:0003824">
    <property type="term" value="F:catalytic activity"/>
    <property type="evidence" value="ECO:0007669"/>
    <property type="project" value="InterPro"/>
</dbReference>
<dbReference type="GeneID" id="73377864"/>
<evidence type="ECO:0000313" key="6">
    <source>
        <dbReference type="EMBL" id="KAI3406954.2"/>
    </source>
</evidence>
<accession>A0AAI9X0B4</accession>
<comment type="caution">
    <text evidence="6">The sequence shown here is derived from an EMBL/GenBank/DDBJ whole genome shotgun (WGS) entry which is preliminary data.</text>
</comment>
<organism evidence="6 7">
    <name type="scientific">Candida oxycetoniae</name>
    <dbReference type="NCBI Taxonomy" id="497107"/>
    <lineage>
        <taxon>Eukaryota</taxon>
        <taxon>Fungi</taxon>
        <taxon>Dikarya</taxon>
        <taxon>Ascomycota</taxon>
        <taxon>Saccharomycotina</taxon>
        <taxon>Pichiomycetes</taxon>
        <taxon>Debaryomycetaceae</taxon>
        <taxon>Candida/Lodderomyces clade</taxon>
        <taxon>Candida</taxon>
    </lineage>
</organism>
<dbReference type="AlphaFoldDB" id="A0AAI9X0B4"/>
<feature type="domain" description="Methylated-DNA-[protein]-cysteine S-methyltransferase DNA binding" evidence="5">
    <location>
        <begin position="10"/>
        <end position="109"/>
    </location>
</feature>
<dbReference type="InterPro" id="IPR052520">
    <property type="entry name" value="ATL_DNA_repair"/>
</dbReference>
<dbReference type="RefSeq" id="XP_049182699.1">
    <property type="nucleotide sequence ID" value="XM_049323684.1"/>
</dbReference>
<dbReference type="PANTHER" id="PTHR42942:SF1">
    <property type="entry name" value="ALKYLTRANSFERASE-LIKE PROTEIN 1"/>
    <property type="match status" value="1"/>
</dbReference>
<dbReference type="CDD" id="cd06445">
    <property type="entry name" value="ATase"/>
    <property type="match status" value="1"/>
</dbReference>
<sequence>MKLTDESRAFHFGVYTIVFQIPYGKVTTYGHIAYLLDKPANSRQVGSSLKHCAMIFQDLNQGYEPDDENFLQLDELPWWRVVSSSGKISPRENSHGQYIQAELLRQEGISVSETHLVNLDAEEVGWFPEEVNL</sequence>
<reference evidence="6" key="1">
    <citation type="journal article" date="2022" name="DNA Res.">
        <title>Genome analysis of five recently described species of the CUG-Ser clade uncovers Candida theae as a new hybrid lineage with pathogenic potential in the Candida parapsilosis species complex.</title>
        <authorList>
            <person name="Mixao V."/>
            <person name="Del Olmo V."/>
            <person name="Hegedusova E."/>
            <person name="Saus E."/>
            <person name="Pryszcz L."/>
            <person name="Cillingova A."/>
            <person name="Nosek J."/>
            <person name="Gabaldon T."/>
        </authorList>
    </citation>
    <scope>NUCLEOTIDE SEQUENCE</scope>
    <source>
        <strain evidence="6">CBS 10844</strain>
    </source>
</reference>
<dbReference type="GO" id="GO:0006281">
    <property type="term" value="P:DNA repair"/>
    <property type="evidence" value="ECO:0007669"/>
    <property type="project" value="InterPro"/>
</dbReference>
<dbReference type="InterPro" id="IPR014048">
    <property type="entry name" value="MethylDNA_cys_MeTrfase_DNA-bd"/>
</dbReference>
<evidence type="ECO:0000256" key="3">
    <source>
        <dbReference type="ARBA" id="ARBA00031621"/>
    </source>
</evidence>
<dbReference type="Gene3D" id="1.10.10.10">
    <property type="entry name" value="Winged helix-like DNA-binding domain superfamily/Winged helix DNA-binding domain"/>
    <property type="match status" value="1"/>
</dbReference>
<dbReference type="SUPFAM" id="SSF46767">
    <property type="entry name" value="Methylated DNA-protein cysteine methyltransferase, C-terminal domain"/>
    <property type="match status" value="1"/>
</dbReference>
<dbReference type="InterPro" id="IPR036217">
    <property type="entry name" value="MethylDNA_cys_MeTrfase_DNAb"/>
</dbReference>
<keyword evidence="1" id="KW-0227">DNA damage</keyword>
<evidence type="ECO:0000256" key="4">
    <source>
        <dbReference type="ARBA" id="ARBA00033095"/>
    </source>
</evidence>
<protein>
    <recommendedName>
        <fullName evidence="2">6-O-methylguanine-DNA methyltransferase</fullName>
    </recommendedName>
    <alternativeName>
        <fullName evidence="4">DNA repair MTase</fullName>
    </alternativeName>
    <alternativeName>
        <fullName evidence="3">O-6-methylguanine-DNA-alkyltransferase</fullName>
    </alternativeName>
</protein>
<dbReference type="PANTHER" id="PTHR42942">
    <property type="entry name" value="6-O-METHYLGUANINE DNA METHYLTRANSFERASE"/>
    <property type="match status" value="1"/>
</dbReference>
<dbReference type="Pfam" id="PF01035">
    <property type="entry name" value="DNA_binding_1"/>
    <property type="match status" value="1"/>
</dbReference>
<name>A0AAI9X0B4_9ASCO</name>
<dbReference type="Proteomes" id="UP001202479">
    <property type="component" value="Unassembled WGS sequence"/>
</dbReference>